<evidence type="ECO:0000313" key="8">
    <source>
        <dbReference type="Proteomes" id="UP001203852"/>
    </source>
</evidence>
<dbReference type="PROSITE" id="PS50850">
    <property type="entry name" value="MFS"/>
    <property type="match status" value="1"/>
</dbReference>
<evidence type="ECO:0000256" key="2">
    <source>
        <dbReference type="ARBA" id="ARBA00022692"/>
    </source>
</evidence>
<feature type="transmembrane region" description="Helical" evidence="5">
    <location>
        <begin position="355"/>
        <end position="378"/>
    </location>
</feature>
<dbReference type="PANTHER" id="PTHR23502">
    <property type="entry name" value="MAJOR FACILITATOR SUPERFAMILY"/>
    <property type="match status" value="1"/>
</dbReference>
<dbReference type="GO" id="GO:0022857">
    <property type="term" value="F:transmembrane transporter activity"/>
    <property type="evidence" value="ECO:0007669"/>
    <property type="project" value="InterPro"/>
</dbReference>
<keyword evidence="4 5" id="KW-0472">Membrane</keyword>
<evidence type="ECO:0000313" key="7">
    <source>
        <dbReference type="EMBL" id="KAI1613026.1"/>
    </source>
</evidence>
<dbReference type="AlphaFoldDB" id="A0AAN6ID26"/>
<gene>
    <name evidence="7" type="ORF">EDD36DRAFT_253088</name>
</gene>
<accession>A0AAN6ID26</accession>
<comment type="subcellular location">
    <subcellularLocation>
        <location evidence="1">Membrane</location>
        <topology evidence="1">Multi-pass membrane protein</topology>
    </subcellularLocation>
</comment>
<feature type="domain" description="Major facilitator superfamily (MFS) profile" evidence="6">
    <location>
        <begin position="43"/>
        <end position="519"/>
    </location>
</feature>
<feature type="transmembrane region" description="Helical" evidence="5">
    <location>
        <begin position="42"/>
        <end position="63"/>
    </location>
</feature>
<feature type="transmembrane region" description="Helical" evidence="5">
    <location>
        <begin position="197"/>
        <end position="217"/>
    </location>
</feature>
<keyword evidence="8" id="KW-1185">Reference proteome</keyword>
<dbReference type="InterPro" id="IPR020846">
    <property type="entry name" value="MFS_dom"/>
</dbReference>
<sequence length="537" mass="59178">MAHPPGTYLIEDLHQDAQVILQPRPSSDPNDPLNWPTWRKNLNFGLVSLYVLLVYAMIDVVTVTWASMNLDLGFSYAILNDSYAAGCGALSLGGIFLLPFALKYGRRPVYMFSLIVQAAVSVWSAKQQNVADLMLVNILCCFVGALAEVMVQMTVVDVFFVHQRGRMNSFYVWTLTVGASLAPLAAGYITVGQGWRWVWWWLAILQGACALVFFFLYEETKWNGQTIVGIPRTTSIGEEAAPVVKAEDAKRDASKDPEVNDAIGVEAQHAATEVTIDPTIPVKSYRSKLALWSSSPGSLRSFVRHSYRPFLILINIPGVMYMAILNGAMASAVLIPITVYSIYMTLPPYNFSPEQIGLLGIPSFIGTMLGALICGPLSDWLILRLAKRNNGIYEPEMRLWLILVFTPFVAAGLLMFGIGLNDGLPWPVVCIGLGLSAFGTTPAISLSLTYLTDAYSEIISDSLVAVVFVKNLCPTALVFAMTPWINAMGLSNVFITATVVFVVVLLGNIIFIMFGRRFRINSAAKYRYYAEDLSKHE</sequence>
<reference evidence="7" key="1">
    <citation type="journal article" date="2022" name="bioRxiv">
        <title>Deciphering the potential niche of two novel black yeast fungi from a biological soil crust based on their genomes, phenotypes, and melanin regulation.</title>
        <authorList>
            <consortium name="DOE Joint Genome Institute"/>
            <person name="Carr E.C."/>
            <person name="Barton Q."/>
            <person name="Grambo S."/>
            <person name="Sullivan M."/>
            <person name="Renfro C.M."/>
            <person name="Kuo A."/>
            <person name="Pangilinan J."/>
            <person name="Lipzen A."/>
            <person name="Keymanesh K."/>
            <person name="Savage E."/>
            <person name="Barry K."/>
            <person name="Grigoriev I.V."/>
            <person name="Riekhof W.R."/>
            <person name="Harris S.S."/>
        </authorList>
    </citation>
    <scope>NUCLEOTIDE SEQUENCE</scope>
    <source>
        <strain evidence="7">JF 03-4F</strain>
    </source>
</reference>
<feature type="transmembrane region" description="Helical" evidence="5">
    <location>
        <begin position="131"/>
        <end position="149"/>
    </location>
</feature>
<dbReference type="Pfam" id="PF07690">
    <property type="entry name" value="MFS_1"/>
    <property type="match status" value="1"/>
</dbReference>
<evidence type="ECO:0000259" key="6">
    <source>
        <dbReference type="PROSITE" id="PS50850"/>
    </source>
</evidence>
<protein>
    <submittedName>
        <fullName evidence="7">Synaptic vesicle transporter</fullName>
    </submittedName>
</protein>
<feature type="transmembrane region" description="Helical" evidence="5">
    <location>
        <begin position="426"/>
        <end position="451"/>
    </location>
</feature>
<feature type="transmembrane region" description="Helical" evidence="5">
    <location>
        <begin position="493"/>
        <end position="515"/>
    </location>
</feature>
<feature type="transmembrane region" description="Helical" evidence="5">
    <location>
        <begin position="463"/>
        <end position="481"/>
    </location>
</feature>
<feature type="transmembrane region" description="Helical" evidence="5">
    <location>
        <begin position="399"/>
        <end position="420"/>
    </location>
</feature>
<keyword evidence="3 5" id="KW-1133">Transmembrane helix</keyword>
<keyword evidence="2 5" id="KW-0812">Transmembrane</keyword>
<evidence type="ECO:0000256" key="3">
    <source>
        <dbReference type="ARBA" id="ARBA00022989"/>
    </source>
</evidence>
<dbReference type="InterPro" id="IPR011701">
    <property type="entry name" value="MFS"/>
</dbReference>
<feature type="transmembrane region" description="Helical" evidence="5">
    <location>
        <begin position="83"/>
        <end position="102"/>
    </location>
</feature>
<dbReference type="SUPFAM" id="SSF103473">
    <property type="entry name" value="MFS general substrate transporter"/>
    <property type="match status" value="1"/>
</dbReference>
<comment type="caution">
    <text evidence="7">The sequence shown here is derived from an EMBL/GenBank/DDBJ whole genome shotgun (WGS) entry which is preliminary data.</text>
</comment>
<dbReference type="Gene3D" id="1.20.1250.20">
    <property type="entry name" value="MFS general substrate transporter like domains"/>
    <property type="match status" value="1"/>
</dbReference>
<evidence type="ECO:0000256" key="5">
    <source>
        <dbReference type="SAM" id="Phobius"/>
    </source>
</evidence>
<evidence type="ECO:0000256" key="4">
    <source>
        <dbReference type="ARBA" id="ARBA00023136"/>
    </source>
</evidence>
<dbReference type="GO" id="GO:0005886">
    <property type="term" value="C:plasma membrane"/>
    <property type="evidence" value="ECO:0007669"/>
    <property type="project" value="TreeGrafter"/>
</dbReference>
<feature type="transmembrane region" description="Helical" evidence="5">
    <location>
        <begin position="109"/>
        <end position="125"/>
    </location>
</feature>
<dbReference type="EMBL" id="MU404354">
    <property type="protein sequence ID" value="KAI1613026.1"/>
    <property type="molecule type" value="Genomic_DNA"/>
</dbReference>
<proteinExistence type="predicted"/>
<evidence type="ECO:0000256" key="1">
    <source>
        <dbReference type="ARBA" id="ARBA00004141"/>
    </source>
</evidence>
<feature type="transmembrane region" description="Helical" evidence="5">
    <location>
        <begin position="170"/>
        <end position="191"/>
    </location>
</feature>
<name>A0AAN6ID26_9EURO</name>
<feature type="transmembrane region" description="Helical" evidence="5">
    <location>
        <begin position="310"/>
        <end position="343"/>
    </location>
</feature>
<dbReference type="InterPro" id="IPR036259">
    <property type="entry name" value="MFS_trans_sf"/>
</dbReference>
<dbReference type="Proteomes" id="UP001203852">
    <property type="component" value="Unassembled WGS sequence"/>
</dbReference>
<dbReference type="PANTHER" id="PTHR23502:SF50">
    <property type="entry name" value="TRANSPORTER, PUTATIVE (AFU_ORTHOLOGUE AFUA_5G00430)-RELATED"/>
    <property type="match status" value="1"/>
</dbReference>
<organism evidence="7 8">
    <name type="scientific">Exophiala viscosa</name>
    <dbReference type="NCBI Taxonomy" id="2486360"/>
    <lineage>
        <taxon>Eukaryota</taxon>
        <taxon>Fungi</taxon>
        <taxon>Dikarya</taxon>
        <taxon>Ascomycota</taxon>
        <taxon>Pezizomycotina</taxon>
        <taxon>Eurotiomycetes</taxon>
        <taxon>Chaetothyriomycetidae</taxon>
        <taxon>Chaetothyriales</taxon>
        <taxon>Herpotrichiellaceae</taxon>
        <taxon>Exophiala</taxon>
    </lineage>
</organism>